<feature type="chain" id="PRO_5012281775" evidence="6">
    <location>
        <begin position="25"/>
        <end position="214"/>
    </location>
</feature>
<reference evidence="9" key="1">
    <citation type="submission" date="2017-04" db="EMBL/GenBank/DDBJ databases">
        <authorList>
            <person name="Varghese N."/>
            <person name="Submissions S."/>
        </authorList>
    </citation>
    <scope>NUCLEOTIDE SEQUENCE [LARGE SCALE GENOMIC DNA]</scope>
    <source>
        <strain evidence="9">Dd16</strain>
    </source>
</reference>
<keyword evidence="2 4" id="KW-0472">Membrane</keyword>
<dbReference type="PROSITE" id="PS51257">
    <property type="entry name" value="PROKAR_LIPOPROTEIN"/>
    <property type="match status" value="1"/>
</dbReference>
<dbReference type="PRINTS" id="PR01021">
    <property type="entry name" value="OMPADOMAIN"/>
</dbReference>
<protein>
    <submittedName>
        <fullName evidence="8">Outer membrane protein OmpA</fullName>
    </submittedName>
</protein>
<feature type="region of interest" description="Disordered" evidence="5">
    <location>
        <begin position="173"/>
        <end position="214"/>
    </location>
</feature>
<keyword evidence="3" id="KW-0998">Cell outer membrane</keyword>
<proteinExistence type="predicted"/>
<dbReference type="PANTHER" id="PTHR30329">
    <property type="entry name" value="STATOR ELEMENT OF FLAGELLAR MOTOR COMPLEX"/>
    <property type="match status" value="1"/>
</dbReference>
<feature type="signal peptide" evidence="6">
    <location>
        <begin position="1"/>
        <end position="24"/>
    </location>
</feature>
<evidence type="ECO:0000313" key="8">
    <source>
        <dbReference type="EMBL" id="SMF61383.1"/>
    </source>
</evidence>
<dbReference type="PANTHER" id="PTHR30329:SF21">
    <property type="entry name" value="LIPOPROTEIN YIAD-RELATED"/>
    <property type="match status" value="1"/>
</dbReference>
<name>A0A1X7G0I6_9SPHN</name>
<feature type="domain" description="OmpA-like" evidence="7">
    <location>
        <begin position="88"/>
        <end position="212"/>
    </location>
</feature>
<gene>
    <name evidence="8" type="ORF">SAMN06295910_0369</name>
</gene>
<evidence type="ECO:0000256" key="1">
    <source>
        <dbReference type="ARBA" id="ARBA00004442"/>
    </source>
</evidence>
<dbReference type="InterPro" id="IPR036737">
    <property type="entry name" value="OmpA-like_sf"/>
</dbReference>
<dbReference type="CDD" id="cd07185">
    <property type="entry name" value="OmpA_C-like"/>
    <property type="match status" value="1"/>
</dbReference>
<comment type="subcellular location">
    <subcellularLocation>
        <location evidence="1">Cell outer membrane</location>
    </subcellularLocation>
</comment>
<evidence type="ECO:0000256" key="6">
    <source>
        <dbReference type="SAM" id="SignalP"/>
    </source>
</evidence>
<keyword evidence="6" id="KW-0732">Signal</keyword>
<dbReference type="RefSeq" id="WP_085217255.1">
    <property type="nucleotide sequence ID" value="NZ_LT840185.1"/>
</dbReference>
<feature type="region of interest" description="Disordered" evidence="5">
    <location>
        <begin position="32"/>
        <end position="60"/>
    </location>
</feature>
<keyword evidence="9" id="KW-1185">Reference proteome</keyword>
<sequence length="214" mass="21568">MRRLARRPLTLLGAVSLGPTLLLAACSGGAPADQSEAAANDPAPSATGAVSEPTAGGGVSVATTAGGMRAEVSSLTGSVSGLNTRITDMGTVIDLPADALFDFDKAELTPAAATELAKAAELIRAGPPGPIQVIGHTDSKGDDAYNQKLSEARARTVADWFGGQVGVRQRAFQVSGKGESAPIAADTRPDGSDDPAARAKNRRVEVVIPKGQGA</sequence>
<dbReference type="Proteomes" id="UP000192934">
    <property type="component" value="Chromosome I"/>
</dbReference>
<evidence type="ECO:0000256" key="5">
    <source>
        <dbReference type="SAM" id="MobiDB-lite"/>
    </source>
</evidence>
<evidence type="ECO:0000313" key="9">
    <source>
        <dbReference type="Proteomes" id="UP000192934"/>
    </source>
</evidence>
<dbReference type="SUPFAM" id="SSF103088">
    <property type="entry name" value="OmpA-like"/>
    <property type="match status" value="1"/>
</dbReference>
<feature type="compositionally biased region" description="Basic and acidic residues" evidence="5">
    <location>
        <begin position="187"/>
        <end position="205"/>
    </location>
</feature>
<dbReference type="GO" id="GO:0009279">
    <property type="term" value="C:cell outer membrane"/>
    <property type="evidence" value="ECO:0007669"/>
    <property type="project" value="UniProtKB-SubCell"/>
</dbReference>
<evidence type="ECO:0000259" key="7">
    <source>
        <dbReference type="PROSITE" id="PS51123"/>
    </source>
</evidence>
<dbReference type="InterPro" id="IPR050330">
    <property type="entry name" value="Bact_OuterMem_StrucFunc"/>
</dbReference>
<dbReference type="InterPro" id="IPR006664">
    <property type="entry name" value="OMP_bac"/>
</dbReference>
<dbReference type="Pfam" id="PF00691">
    <property type="entry name" value="OmpA"/>
    <property type="match status" value="1"/>
</dbReference>
<accession>A0A1X7G0I6</accession>
<dbReference type="AlphaFoldDB" id="A0A1X7G0I6"/>
<evidence type="ECO:0000256" key="4">
    <source>
        <dbReference type="PROSITE-ProRule" id="PRU00473"/>
    </source>
</evidence>
<dbReference type="InterPro" id="IPR006665">
    <property type="entry name" value="OmpA-like"/>
</dbReference>
<dbReference type="PROSITE" id="PS51123">
    <property type="entry name" value="OMPA_2"/>
    <property type="match status" value="1"/>
</dbReference>
<dbReference type="Gene3D" id="3.30.1330.60">
    <property type="entry name" value="OmpA-like domain"/>
    <property type="match status" value="1"/>
</dbReference>
<evidence type="ECO:0000256" key="2">
    <source>
        <dbReference type="ARBA" id="ARBA00023136"/>
    </source>
</evidence>
<organism evidence="8 9">
    <name type="scientific">Allosphingosinicella indica</name>
    <dbReference type="NCBI Taxonomy" id="941907"/>
    <lineage>
        <taxon>Bacteria</taxon>
        <taxon>Pseudomonadati</taxon>
        <taxon>Pseudomonadota</taxon>
        <taxon>Alphaproteobacteria</taxon>
        <taxon>Sphingomonadales</taxon>
        <taxon>Sphingomonadaceae</taxon>
        <taxon>Allosphingosinicella</taxon>
    </lineage>
</organism>
<dbReference type="STRING" id="941907.SAMN06295910_0369"/>
<dbReference type="OrthoDB" id="9814546at2"/>
<evidence type="ECO:0000256" key="3">
    <source>
        <dbReference type="ARBA" id="ARBA00023237"/>
    </source>
</evidence>
<dbReference type="EMBL" id="LT840185">
    <property type="protein sequence ID" value="SMF61383.1"/>
    <property type="molecule type" value="Genomic_DNA"/>
</dbReference>